<comment type="similarity">
    <text evidence="1">Belongs to the plant acyltransferase family.</text>
</comment>
<keyword evidence="3" id="KW-0012">Acyltransferase</keyword>
<dbReference type="PANTHER" id="PTHR31623">
    <property type="entry name" value="F21J9.9"/>
    <property type="match status" value="1"/>
</dbReference>
<organism evidence="4 5">
    <name type="scientific">Hibiscus sabdariffa</name>
    <name type="common">roselle</name>
    <dbReference type="NCBI Taxonomy" id="183260"/>
    <lineage>
        <taxon>Eukaryota</taxon>
        <taxon>Viridiplantae</taxon>
        <taxon>Streptophyta</taxon>
        <taxon>Embryophyta</taxon>
        <taxon>Tracheophyta</taxon>
        <taxon>Spermatophyta</taxon>
        <taxon>Magnoliopsida</taxon>
        <taxon>eudicotyledons</taxon>
        <taxon>Gunneridae</taxon>
        <taxon>Pentapetalae</taxon>
        <taxon>rosids</taxon>
        <taxon>malvids</taxon>
        <taxon>Malvales</taxon>
        <taxon>Malvaceae</taxon>
        <taxon>Malvoideae</taxon>
        <taxon>Hibiscus</taxon>
    </lineage>
</organism>
<reference evidence="4 5" key="1">
    <citation type="journal article" date="2024" name="G3 (Bethesda)">
        <title>Genome assembly of Hibiscus sabdariffa L. provides insights into metabolisms of medicinal natural products.</title>
        <authorList>
            <person name="Kim T."/>
        </authorList>
    </citation>
    <scope>NUCLEOTIDE SEQUENCE [LARGE SCALE GENOMIC DNA]</scope>
    <source>
        <strain evidence="4">TK-2024</strain>
        <tissue evidence="4">Old leaves</tissue>
    </source>
</reference>
<dbReference type="Proteomes" id="UP001396334">
    <property type="component" value="Unassembled WGS sequence"/>
</dbReference>
<sequence length="442" mass="48915">MEKMNVEVVSRKTIKPSSPTPHHLRTFNLSALDQDVLAIHYGSVIFFYPSDNATSNTCQKSRSLQNSLSEILPHFYPLAGQLMDAVTIHCNDEGACFIEAKSRSRLRDILANPDPDLLKELVPSTDPKAIRSTLACILLVQLTSFSCGGTAVAISVSQKFADASSFCTFIQSWTAISGREYGGVELPKLVGASLLPPLDTVFTSVPPPPSTRNCTTKRFVFGEPQIANLKGRVAKAIRQQDVRDADIVLATILRCAARSKQGSDSSSGSRMSALLNVVNLRKRMVPPLPGNTVGNLVMKYAVMFQENELQLPQLVSKMKTEFTNVCNDKVKGIKSEKGYNEMLESRKQIAELLNGKSQDINTYTCTNLCGYPFHEVDFGWGKPTWVTSPSDFKNRIVLLDSKWGGIEAWVTLDQQQMDIFERDRELLAVASLNPNVLNYSRI</sequence>
<evidence type="ECO:0000313" key="5">
    <source>
        <dbReference type="Proteomes" id="UP001396334"/>
    </source>
</evidence>
<evidence type="ECO:0000256" key="1">
    <source>
        <dbReference type="ARBA" id="ARBA00009861"/>
    </source>
</evidence>
<keyword evidence="2" id="KW-0808">Transferase</keyword>
<comment type="caution">
    <text evidence="4">The sequence shown here is derived from an EMBL/GenBank/DDBJ whole genome shotgun (WGS) entry which is preliminary data.</text>
</comment>
<evidence type="ECO:0000256" key="2">
    <source>
        <dbReference type="ARBA" id="ARBA00022679"/>
    </source>
</evidence>
<evidence type="ECO:0000256" key="3">
    <source>
        <dbReference type="ARBA" id="ARBA00023315"/>
    </source>
</evidence>
<evidence type="ECO:0000313" key="4">
    <source>
        <dbReference type="EMBL" id="KAK9010798.1"/>
    </source>
</evidence>
<dbReference type="EMBL" id="JBBPBN010000023">
    <property type="protein sequence ID" value="KAK9010798.1"/>
    <property type="molecule type" value="Genomic_DNA"/>
</dbReference>
<dbReference type="Gene3D" id="3.30.559.10">
    <property type="entry name" value="Chloramphenicol acetyltransferase-like domain"/>
    <property type="match status" value="2"/>
</dbReference>
<name>A0ABR2RCW4_9ROSI</name>
<protein>
    <submittedName>
        <fullName evidence="4">Uncharacterized protein</fullName>
    </submittedName>
</protein>
<dbReference type="PANTHER" id="PTHR31623:SF128">
    <property type="entry name" value="SALUTARIDINOL 7-O-ACETYLTRANSFERASE-LIKE"/>
    <property type="match status" value="1"/>
</dbReference>
<dbReference type="Pfam" id="PF02458">
    <property type="entry name" value="Transferase"/>
    <property type="match status" value="1"/>
</dbReference>
<dbReference type="InterPro" id="IPR023213">
    <property type="entry name" value="CAT-like_dom_sf"/>
</dbReference>
<proteinExistence type="inferred from homology"/>
<gene>
    <name evidence="4" type="ORF">V6N11_043666</name>
</gene>
<accession>A0ABR2RCW4</accession>
<keyword evidence="5" id="KW-1185">Reference proteome</keyword>